<keyword evidence="3" id="KW-1185">Reference proteome</keyword>
<evidence type="ECO:0000256" key="1">
    <source>
        <dbReference type="SAM" id="Phobius"/>
    </source>
</evidence>
<organism evidence="2 3">
    <name type="scientific">Tsuneonella deserti</name>
    <dbReference type="NCBI Taxonomy" id="2035528"/>
    <lineage>
        <taxon>Bacteria</taxon>
        <taxon>Pseudomonadati</taxon>
        <taxon>Pseudomonadota</taxon>
        <taxon>Alphaproteobacteria</taxon>
        <taxon>Sphingomonadales</taxon>
        <taxon>Erythrobacteraceae</taxon>
        <taxon>Tsuneonella</taxon>
    </lineage>
</organism>
<comment type="caution">
    <text evidence="2">The sequence shown here is derived from an EMBL/GenBank/DDBJ whole genome shotgun (WGS) entry which is preliminary data.</text>
</comment>
<gene>
    <name evidence="2" type="ORF">GCM10011515_10090</name>
</gene>
<keyword evidence="1" id="KW-0472">Membrane</keyword>
<name>A0ABQ1S7E7_9SPHN</name>
<keyword evidence="1" id="KW-0812">Transmembrane</keyword>
<keyword evidence="1" id="KW-1133">Transmembrane helix</keyword>
<feature type="transmembrane region" description="Helical" evidence="1">
    <location>
        <begin position="77"/>
        <end position="93"/>
    </location>
</feature>
<dbReference type="EMBL" id="BMKL01000001">
    <property type="protein sequence ID" value="GGD92358.1"/>
    <property type="molecule type" value="Genomic_DNA"/>
</dbReference>
<reference evidence="3" key="1">
    <citation type="journal article" date="2019" name="Int. J. Syst. Evol. Microbiol.">
        <title>The Global Catalogue of Microorganisms (GCM) 10K type strain sequencing project: providing services to taxonomists for standard genome sequencing and annotation.</title>
        <authorList>
            <consortium name="The Broad Institute Genomics Platform"/>
            <consortium name="The Broad Institute Genome Sequencing Center for Infectious Disease"/>
            <person name="Wu L."/>
            <person name="Ma J."/>
        </authorList>
    </citation>
    <scope>NUCLEOTIDE SEQUENCE [LARGE SCALE GENOMIC DNA]</scope>
    <source>
        <strain evidence="3">CGMCC 1.15959</strain>
    </source>
</reference>
<dbReference type="Proteomes" id="UP000619041">
    <property type="component" value="Unassembled WGS sequence"/>
</dbReference>
<proteinExistence type="predicted"/>
<evidence type="ECO:0000313" key="2">
    <source>
        <dbReference type="EMBL" id="GGD92358.1"/>
    </source>
</evidence>
<sequence length="94" mass="10493">MPVPARPIAERRIVEHFMSLDAVGPDCAIAYASGRPVRNSAFERLQREQVLRLVPGGRWYLDTPTWTKRRRERRTRAAIALVGVLLAAAIGSAL</sequence>
<accession>A0ABQ1S7E7</accession>
<dbReference type="RefSeq" id="WP_188644138.1">
    <property type="nucleotide sequence ID" value="NZ_BMKL01000001.1"/>
</dbReference>
<protein>
    <submittedName>
        <fullName evidence="2">Uncharacterized protein</fullName>
    </submittedName>
</protein>
<evidence type="ECO:0000313" key="3">
    <source>
        <dbReference type="Proteomes" id="UP000619041"/>
    </source>
</evidence>